<feature type="compositionally biased region" description="Polar residues" evidence="1">
    <location>
        <begin position="21"/>
        <end position="30"/>
    </location>
</feature>
<organism evidence="2 3">
    <name type="scientific">Paraphaeosphaeria minitans</name>
    <dbReference type="NCBI Taxonomy" id="565426"/>
    <lineage>
        <taxon>Eukaryota</taxon>
        <taxon>Fungi</taxon>
        <taxon>Dikarya</taxon>
        <taxon>Ascomycota</taxon>
        <taxon>Pezizomycotina</taxon>
        <taxon>Dothideomycetes</taxon>
        <taxon>Pleosporomycetidae</taxon>
        <taxon>Pleosporales</taxon>
        <taxon>Massarineae</taxon>
        <taxon>Didymosphaeriaceae</taxon>
        <taxon>Paraphaeosphaeria</taxon>
    </lineage>
</organism>
<evidence type="ECO:0000313" key="3">
    <source>
        <dbReference type="Proteomes" id="UP000756921"/>
    </source>
</evidence>
<name>A0A9P6KUD3_9PLEO</name>
<dbReference type="Proteomes" id="UP000756921">
    <property type="component" value="Unassembled WGS sequence"/>
</dbReference>
<evidence type="ECO:0000256" key="1">
    <source>
        <dbReference type="SAM" id="MobiDB-lite"/>
    </source>
</evidence>
<feature type="compositionally biased region" description="Low complexity" evidence="1">
    <location>
        <begin position="40"/>
        <end position="60"/>
    </location>
</feature>
<gene>
    <name evidence="2" type="ORF">PMIN01_03982</name>
</gene>
<protein>
    <submittedName>
        <fullName evidence="2">Uncharacterized protein</fullName>
    </submittedName>
</protein>
<proteinExistence type="predicted"/>
<keyword evidence="3" id="KW-1185">Reference proteome</keyword>
<dbReference type="AlphaFoldDB" id="A0A9P6KUD3"/>
<evidence type="ECO:0000313" key="2">
    <source>
        <dbReference type="EMBL" id="KAF9738699.1"/>
    </source>
</evidence>
<feature type="compositionally biased region" description="Basic and acidic residues" evidence="1">
    <location>
        <begin position="83"/>
        <end position="96"/>
    </location>
</feature>
<reference evidence="2" key="1">
    <citation type="journal article" date="2020" name="Mol. Plant Microbe Interact.">
        <title>Genome Sequence of the Biocontrol Agent Coniothyrium minitans strain Conio (IMI 134523).</title>
        <authorList>
            <person name="Patel D."/>
            <person name="Shittu T.A."/>
            <person name="Baroncelli R."/>
            <person name="Muthumeenakshi S."/>
            <person name="Osborne T.H."/>
            <person name="Janganan T.K."/>
            <person name="Sreenivasaprasad S."/>
        </authorList>
    </citation>
    <scope>NUCLEOTIDE SEQUENCE</scope>
    <source>
        <strain evidence="2">Conio</strain>
    </source>
</reference>
<feature type="region of interest" description="Disordered" evidence="1">
    <location>
        <begin position="1"/>
        <end position="151"/>
    </location>
</feature>
<comment type="caution">
    <text evidence="2">The sequence shown here is derived from an EMBL/GenBank/DDBJ whole genome shotgun (WGS) entry which is preliminary data.</text>
</comment>
<feature type="compositionally biased region" description="Polar residues" evidence="1">
    <location>
        <begin position="72"/>
        <end position="81"/>
    </location>
</feature>
<sequence>MSGRRLSTRCASRGREVSPAMSDNSDLTVLSRSPSPPSCPRGRQPSPTLSDSSELSMLPHSPSPPPGILETIESSPQSNRPQRGPDGRFLRMDAKRKASSAPPARPAKRLRVVTRSPPRIVKRKAPAASRSPRTPQSPPSPRTPRGTRSSVGLNAVVPITEAKGAGQLDRLPKEIRQAIYAHCLEIDEPILVKECCGPTSTRRARASCKKHGDHCSKIGRGNGLTLYEEDEGWTKVHGRFSILSIARSVHEEASWVLHNQGKLIVRWTPALSAYLSEKQCTFYRLPNLPDTECVQRMWLSAGRFRKVCFELPWAKLSIDDPVECVYHLYEAIAFLMKAWDLVKEKPASSRTVELRLHALHTAIIPFNSNQSAKMAYEWTAYHQPNLRSGYNADFEVIGEEVVHILERLLDLVGRHGALSRWKVVADSPRTYHTKGAEKEGNGVEDLEDGGLTALHTLETCCRSNGVRFVATS</sequence>
<dbReference type="EMBL" id="WJXW01000003">
    <property type="protein sequence ID" value="KAF9738699.1"/>
    <property type="molecule type" value="Genomic_DNA"/>
</dbReference>
<dbReference type="OrthoDB" id="3797827at2759"/>
<accession>A0A9P6KUD3</accession>